<reference evidence="2" key="1">
    <citation type="submission" date="2015-04" db="UniProtKB">
        <authorList>
            <consortium name="EnsemblPlants"/>
        </authorList>
    </citation>
    <scope>IDENTIFICATION</scope>
    <source>
        <strain evidence="2">SL10</strain>
    </source>
</reference>
<name>A0A0E0GNB0_ORYNI</name>
<evidence type="ECO:0000313" key="3">
    <source>
        <dbReference type="Proteomes" id="UP000006591"/>
    </source>
</evidence>
<protein>
    <submittedName>
        <fullName evidence="2">Uncharacterized protein</fullName>
    </submittedName>
</protein>
<feature type="region of interest" description="Disordered" evidence="1">
    <location>
        <begin position="1"/>
        <end position="20"/>
    </location>
</feature>
<accession>A0A0E0GNB0</accession>
<dbReference type="AlphaFoldDB" id="A0A0E0GNB0"/>
<evidence type="ECO:0000313" key="2">
    <source>
        <dbReference type="EnsemblPlants" id="ONIVA03G20950.1"/>
    </source>
</evidence>
<dbReference type="EnsemblPlants" id="ONIVA03G20950.1">
    <property type="protein sequence ID" value="ONIVA03G20950.1"/>
    <property type="gene ID" value="ONIVA03G20950"/>
</dbReference>
<keyword evidence="3" id="KW-1185">Reference proteome</keyword>
<dbReference type="Gramene" id="ONIVA03G20950.1">
    <property type="protein sequence ID" value="ONIVA03G20950.1"/>
    <property type="gene ID" value="ONIVA03G20950"/>
</dbReference>
<dbReference type="HOGENOM" id="CLU_2065281_0_0_1"/>
<organism evidence="2">
    <name type="scientific">Oryza nivara</name>
    <name type="common">Indian wild rice</name>
    <name type="synonym">Oryza sativa f. spontanea</name>
    <dbReference type="NCBI Taxonomy" id="4536"/>
    <lineage>
        <taxon>Eukaryota</taxon>
        <taxon>Viridiplantae</taxon>
        <taxon>Streptophyta</taxon>
        <taxon>Embryophyta</taxon>
        <taxon>Tracheophyta</taxon>
        <taxon>Spermatophyta</taxon>
        <taxon>Magnoliopsida</taxon>
        <taxon>Liliopsida</taxon>
        <taxon>Poales</taxon>
        <taxon>Poaceae</taxon>
        <taxon>BOP clade</taxon>
        <taxon>Oryzoideae</taxon>
        <taxon>Oryzeae</taxon>
        <taxon>Oryzinae</taxon>
        <taxon>Oryza</taxon>
    </lineage>
</organism>
<proteinExistence type="predicted"/>
<sequence length="119" mass="13659">MEPASLQPVQTQDSRGPIRRPDHCIRMRTLGNGTCHGRKIWSWRLKPYVQYNTHLCHSFICKVGNQRFNHNTVSADKVSMVQPCPYANHAATANFFSKTQILSTSSTELLIDFDQFTIY</sequence>
<dbReference type="Proteomes" id="UP000006591">
    <property type="component" value="Chromosome 3"/>
</dbReference>
<reference evidence="2" key="2">
    <citation type="submission" date="2018-04" db="EMBL/GenBank/DDBJ databases">
        <title>OnivRS2 (Oryza nivara Reference Sequence Version 2).</title>
        <authorList>
            <person name="Zhang J."/>
            <person name="Kudrna D."/>
            <person name="Lee S."/>
            <person name="Talag J."/>
            <person name="Rajasekar S."/>
            <person name="Welchert J."/>
            <person name="Hsing Y.-I."/>
            <person name="Wing R.A."/>
        </authorList>
    </citation>
    <scope>NUCLEOTIDE SEQUENCE [LARGE SCALE GENOMIC DNA]</scope>
    <source>
        <strain evidence="2">SL10</strain>
    </source>
</reference>
<evidence type="ECO:0000256" key="1">
    <source>
        <dbReference type="SAM" id="MobiDB-lite"/>
    </source>
</evidence>